<evidence type="ECO:0000313" key="3">
    <source>
        <dbReference type="Proteomes" id="UP000305517"/>
    </source>
</evidence>
<gene>
    <name evidence="2" type="ORF">FDY95_18500</name>
</gene>
<proteinExistence type="predicted"/>
<dbReference type="OrthoDB" id="937739at2"/>
<dbReference type="Proteomes" id="UP000305517">
    <property type="component" value="Unassembled WGS sequence"/>
</dbReference>
<keyword evidence="3" id="KW-1185">Reference proteome</keyword>
<dbReference type="RefSeq" id="WP_138080012.1">
    <property type="nucleotide sequence ID" value="NZ_VAJM01000010.1"/>
</dbReference>
<keyword evidence="1" id="KW-0732">Signal</keyword>
<comment type="caution">
    <text evidence="2">The sequence shown here is derived from an EMBL/GenBank/DDBJ whole genome shotgun (WGS) entry which is preliminary data.</text>
</comment>
<feature type="signal peptide" evidence="1">
    <location>
        <begin position="1"/>
        <end position="23"/>
    </location>
</feature>
<dbReference type="EMBL" id="VAJM01000010">
    <property type="protein sequence ID" value="TLM90012.1"/>
    <property type="molecule type" value="Genomic_DNA"/>
</dbReference>
<accession>A0A5R8WLK0</accession>
<name>A0A5R8WLK0_9BACT</name>
<dbReference type="AlphaFoldDB" id="A0A5R8WLK0"/>
<protein>
    <submittedName>
        <fullName evidence="2">DUF4097 domain-containing protein</fullName>
    </submittedName>
</protein>
<sequence length="298" mass="32617">MKRSFLPALLTLLSLAFSTQCQAQSRDAGAHRSEEKISRQFRLSADAARSTLAVYNIIGSVTVQGYSGNEVLLEATKTIKAESAQTLETGKKEAVLGFLQRNDSVVVYLAGPHDSRPNRGRYNRSEQHEKPGYTFQFDFVIKVPAAMNLHVATVTDGKVLVQDVSGSKLDAYNVNGAISLQNVRGTTTARTVNGNVDAVYSGSPTGPCSYHTINGQLNVTYPRDVAADVHFKTMHGELYTDFPEAELRPVQVSQTQQPGASGTKYKLSKDRVMRLGQGGKDFRFETLNGDVTIKQQPR</sequence>
<reference evidence="2 3" key="1">
    <citation type="submission" date="2019-05" db="EMBL/GenBank/DDBJ databases">
        <title>Hymenobacter edaphi sp. nov., isolated from abandoned arsenic-contaminated farmland soil.</title>
        <authorList>
            <person name="Nie L."/>
        </authorList>
    </citation>
    <scope>NUCLEOTIDE SEQUENCE [LARGE SCALE GENOMIC DNA]</scope>
    <source>
        <strain evidence="2 3">1-3-3-8</strain>
    </source>
</reference>
<evidence type="ECO:0000313" key="2">
    <source>
        <dbReference type="EMBL" id="TLM90012.1"/>
    </source>
</evidence>
<feature type="chain" id="PRO_5024295075" evidence="1">
    <location>
        <begin position="24"/>
        <end position="298"/>
    </location>
</feature>
<organism evidence="2 3">
    <name type="scientific">Hymenobacter jeollabukensis</name>
    <dbReference type="NCBI Taxonomy" id="2025313"/>
    <lineage>
        <taxon>Bacteria</taxon>
        <taxon>Pseudomonadati</taxon>
        <taxon>Bacteroidota</taxon>
        <taxon>Cytophagia</taxon>
        <taxon>Cytophagales</taxon>
        <taxon>Hymenobacteraceae</taxon>
        <taxon>Hymenobacter</taxon>
    </lineage>
</organism>
<evidence type="ECO:0000256" key="1">
    <source>
        <dbReference type="SAM" id="SignalP"/>
    </source>
</evidence>